<dbReference type="AlphaFoldDB" id="A0AAD9LIZ9"/>
<evidence type="ECO:0000313" key="2">
    <source>
        <dbReference type="EMBL" id="KAK1938453.1"/>
    </source>
</evidence>
<name>A0AAD9LIZ9_BABDI</name>
<organism evidence="2 3">
    <name type="scientific">Babesia divergens</name>
    <dbReference type="NCBI Taxonomy" id="32595"/>
    <lineage>
        <taxon>Eukaryota</taxon>
        <taxon>Sar</taxon>
        <taxon>Alveolata</taxon>
        <taxon>Apicomplexa</taxon>
        <taxon>Aconoidasida</taxon>
        <taxon>Piroplasmida</taxon>
        <taxon>Babesiidae</taxon>
        <taxon>Babesia</taxon>
    </lineage>
</organism>
<feature type="transmembrane region" description="Helical" evidence="1">
    <location>
        <begin position="138"/>
        <end position="157"/>
    </location>
</feature>
<accession>A0AAD9LIZ9</accession>
<reference evidence="2" key="2">
    <citation type="submission" date="2021-05" db="EMBL/GenBank/DDBJ databases">
        <authorList>
            <person name="Pain A."/>
        </authorList>
    </citation>
    <scope>NUCLEOTIDE SEQUENCE</scope>
    <source>
        <strain evidence="2">1802A</strain>
    </source>
</reference>
<protein>
    <submittedName>
        <fullName evidence="2">Uncharacterized protein</fullName>
    </submittedName>
</protein>
<keyword evidence="1" id="KW-1133">Transmembrane helix</keyword>
<sequence>MTPLDALEGFSCKKDAEEYYHRSLKLYQWCDLASATIDAYLAYRVVRMDVSGRAKRMIHVFSAVFRLHLLLKLPLHLVILPFYAFGGSISNVRILVSPNKTYEMLIPKGASDDNRRKDKLVRALHAKAMLLVNRKEKTNVFCKAFGLIFFTALLLTLDHHIYRILDITLMSLWVSVASFAALVHFIYFPNKFTSGKQEAEEIIHHPRIGHLAVIYTILFVGGWTFGNYLALLDWDEPIIYFPNANYIGICFGHFIAARDTSCINGVYLQRRETAICQHYRISLIVQELKDDYGIEIKPEESIERAIRDLRYAQTKRLYDVIM</sequence>
<evidence type="ECO:0000256" key="1">
    <source>
        <dbReference type="SAM" id="Phobius"/>
    </source>
</evidence>
<dbReference type="Proteomes" id="UP001195914">
    <property type="component" value="Unassembled WGS sequence"/>
</dbReference>
<proteinExistence type="predicted"/>
<keyword evidence="1" id="KW-0812">Transmembrane</keyword>
<feature type="transmembrane region" description="Helical" evidence="1">
    <location>
        <begin position="169"/>
        <end position="188"/>
    </location>
</feature>
<keyword evidence="1" id="KW-0472">Membrane</keyword>
<dbReference type="EMBL" id="JAHBMH010000024">
    <property type="protein sequence ID" value="KAK1938453.1"/>
    <property type="molecule type" value="Genomic_DNA"/>
</dbReference>
<evidence type="ECO:0000313" key="3">
    <source>
        <dbReference type="Proteomes" id="UP001195914"/>
    </source>
</evidence>
<gene>
    <name evidence="2" type="ORF">X943_001347</name>
</gene>
<feature type="transmembrane region" description="Helical" evidence="1">
    <location>
        <begin position="208"/>
        <end position="231"/>
    </location>
</feature>
<comment type="caution">
    <text evidence="2">The sequence shown here is derived from an EMBL/GenBank/DDBJ whole genome shotgun (WGS) entry which is preliminary data.</text>
</comment>
<feature type="transmembrane region" description="Helical" evidence="1">
    <location>
        <begin position="67"/>
        <end position="85"/>
    </location>
</feature>
<reference evidence="2" key="1">
    <citation type="journal article" date="2014" name="Nucleic Acids Res.">
        <title>The evolutionary dynamics of variant antigen genes in Babesia reveal a history of genomic innovation underlying host-parasite interaction.</title>
        <authorList>
            <person name="Jackson A.P."/>
            <person name="Otto T.D."/>
            <person name="Darby A."/>
            <person name="Ramaprasad A."/>
            <person name="Xia D."/>
            <person name="Echaide I.E."/>
            <person name="Farber M."/>
            <person name="Gahlot S."/>
            <person name="Gamble J."/>
            <person name="Gupta D."/>
            <person name="Gupta Y."/>
            <person name="Jackson L."/>
            <person name="Malandrin L."/>
            <person name="Malas T.B."/>
            <person name="Moussa E."/>
            <person name="Nair M."/>
            <person name="Reid A.J."/>
            <person name="Sanders M."/>
            <person name="Sharma J."/>
            <person name="Tracey A."/>
            <person name="Quail M.A."/>
            <person name="Weir W."/>
            <person name="Wastling J.M."/>
            <person name="Hall N."/>
            <person name="Willadsen P."/>
            <person name="Lingelbach K."/>
            <person name="Shiels B."/>
            <person name="Tait A."/>
            <person name="Berriman M."/>
            <person name="Allred D.R."/>
            <person name="Pain A."/>
        </authorList>
    </citation>
    <scope>NUCLEOTIDE SEQUENCE</scope>
    <source>
        <strain evidence="2">1802A</strain>
    </source>
</reference>
<keyword evidence="3" id="KW-1185">Reference proteome</keyword>